<name>A0A382PJP9_9ZZZZ</name>
<keyword evidence="1" id="KW-0472">Membrane</keyword>
<dbReference type="AlphaFoldDB" id="A0A382PJP9"/>
<evidence type="ECO:0000256" key="1">
    <source>
        <dbReference type="SAM" id="Phobius"/>
    </source>
</evidence>
<evidence type="ECO:0000313" key="2">
    <source>
        <dbReference type="EMBL" id="SVC72885.1"/>
    </source>
</evidence>
<proteinExistence type="predicted"/>
<sequence length="102" mass="11438">MFELMALIGLIFGLGLAIFVAWIVLLCIYALFRLLGFAVKFSFFGMLLMPLVLVTVAIFFLNLVIIGIPLLIAFVLFRSLVGHFRRDEPDTFIVQTLPPDSS</sequence>
<evidence type="ECO:0008006" key="3">
    <source>
        <dbReference type="Google" id="ProtNLM"/>
    </source>
</evidence>
<reference evidence="2" key="1">
    <citation type="submission" date="2018-05" db="EMBL/GenBank/DDBJ databases">
        <authorList>
            <person name="Lanie J.A."/>
            <person name="Ng W.-L."/>
            <person name="Kazmierczak K.M."/>
            <person name="Andrzejewski T.M."/>
            <person name="Davidsen T.M."/>
            <person name="Wayne K.J."/>
            <person name="Tettelin H."/>
            <person name="Glass J.I."/>
            <person name="Rusch D."/>
            <person name="Podicherti R."/>
            <person name="Tsui H.-C.T."/>
            <person name="Winkler M.E."/>
        </authorList>
    </citation>
    <scope>NUCLEOTIDE SEQUENCE</scope>
</reference>
<gene>
    <name evidence="2" type="ORF">METZ01_LOCUS325739</name>
</gene>
<protein>
    <recommendedName>
        <fullName evidence="3">ABC transmembrane type-1 domain-containing protein</fullName>
    </recommendedName>
</protein>
<feature type="transmembrane region" description="Helical" evidence="1">
    <location>
        <begin position="44"/>
        <end position="77"/>
    </location>
</feature>
<organism evidence="2">
    <name type="scientific">marine metagenome</name>
    <dbReference type="NCBI Taxonomy" id="408172"/>
    <lineage>
        <taxon>unclassified sequences</taxon>
        <taxon>metagenomes</taxon>
        <taxon>ecological metagenomes</taxon>
    </lineage>
</organism>
<keyword evidence="1" id="KW-1133">Transmembrane helix</keyword>
<dbReference type="EMBL" id="UINC01107482">
    <property type="protein sequence ID" value="SVC72885.1"/>
    <property type="molecule type" value="Genomic_DNA"/>
</dbReference>
<accession>A0A382PJP9</accession>
<keyword evidence="1" id="KW-0812">Transmembrane</keyword>
<feature type="transmembrane region" description="Helical" evidence="1">
    <location>
        <begin position="7"/>
        <end position="32"/>
    </location>
</feature>